<dbReference type="CDD" id="cd07067">
    <property type="entry name" value="HP_PGM_like"/>
    <property type="match status" value="1"/>
</dbReference>
<dbReference type="PROSITE" id="PS51257">
    <property type="entry name" value="PROKAR_LIPOPROTEIN"/>
    <property type="match status" value="1"/>
</dbReference>
<evidence type="ECO:0000313" key="3">
    <source>
        <dbReference type="Proteomes" id="UP000308149"/>
    </source>
</evidence>
<feature type="signal peptide" evidence="1">
    <location>
        <begin position="1"/>
        <end position="21"/>
    </location>
</feature>
<reference evidence="2 3" key="1">
    <citation type="submission" date="2019-06" db="EMBL/GenBank/DDBJ databases">
        <title>Thermomonas aquatica sp. nov., isolated from an industrial wastewater treatment plant.</title>
        <authorList>
            <person name="Jeon J.H."/>
            <person name="Park D.-S."/>
        </authorList>
    </citation>
    <scope>NUCLEOTIDE SEQUENCE [LARGE SCALE GENOMIC DNA]</scope>
    <source>
        <strain evidence="2 3">SY21</strain>
    </source>
</reference>
<dbReference type="Proteomes" id="UP000308149">
    <property type="component" value="Chromosome"/>
</dbReference>
<gene>
    <name evidence="2" type="ORF">FHQ07_03495</name>
</gene>
<dbReference type="Pfam" id="PF00300">
    <property type="entry name" value="His_Phos_1"/>
    <property type="match status" value="1"/>
</dbReference>
<keyword evidence="3" id="KW-1185">Reference proteome</keyword>
<dbReference type="AlphaFoldDB" id="A0A5B7ZMV7"/>
<evidence type="ECO:0000313" key="2">
    <source>
        <dbReference type="EMBL" id="QDA56440.1"/>
    </source>
</evidence>
<dbReference type="RefSeq" id="WP_139715368.1">
    <property type="nucleotide sequence ID" value="NZ_CP040871.1"/>
</dbReference>
<dbReference type="KEGG" id="thes:FHQ07_03495"/>
<accession>A0A5B7ZMV7</accession>
<organism evidence="2 3">
    <name type="scientific">Thermomonas aquatica</name>
    <dbReference type="NCBI Taxonomy" id="2202149"/>
    <lineage>
        <taxon>Bacteria</taxon>
        <taxon>Pseudomonadati</taxon>
        <taxon>Pseudomonadota</taxon>
        <taxon>Gammaproteobacteria</taxon>
        <taxon>Lysobacterales</taxon>
        <taxon>Lysobacteraceae</taxon>
        <taxon>Thermomonas</taxon>
    </lineage>
</organism>
<dbReference type="OrthoDB" id="3296006at2"/>
<dbReference type="InterPro" id="IPR029033">
    <property type="entry name" value="His_PPase_superfam"/>
</dbReference>
<dbReference type="SUPFAM" id="SSF53254">
    <property type="entry name" value="Phosphoglycerate mutase-like"/>
    <property type="match status" value="1"/>
</dbReference>
<dbReference type="EMBL" id="CP040871">
    <property type="protein sequence ID" value="QDA56440.1"/>
    <property type="molecule type" value="Genomic_DNA"/>
</dbReference>
<evidence type="ECO:0000256" key="1">
    <source>
        <dbReference type="SAM" id="SignalP"/>
    </source>
</evidence>
<dbReference type="InterPro" id="IPR013078">
    <property type="entry name" value="His_Pase_superF_clade-1"/>
</dbReference>
<protein>
    <submittedName>
        <fullName evidence="2">Histidine phosphatase family protein</fullName>
    </submittedName>
</protein>
<name>A0A5B7ZMV7_9GAMM</name>
<proteinExistence type="predicted"/>
<keyword evidence="1" id="KW-0732">Signal</keyword>
<sequence>MRIALLFACTLLAGCAMPVRDAGQAATFFIVRHAEKVDASRDPDLSESGRMRAQALATRLADRDLAAIYATEFKRTGQTAAPTATEHGIAITPYPAARPAAEFATQLKAAHPHGNALIAGHSNTVPAIVAALCACDVAPMPDHEYDRLSIVTIDADGHARLTVERYGAASPAP</sequence>
<feature type="chain" id="PRO_5022676120" evidence="1">
    <location>
        <begin position="22"/>
        <end position="173"/>
    </location>
</feature>
<dbReference type="Gene3D" id="3.40.50.1240">
    <property type="entry name" value="Phosphoglycerate mutase-like"/>
    <property type="match status" value="1"/>
</dbReference>